<dbReference type="InterPro" id="IPR024593">
    <property type="entry name" value="DUF3444"/>
</dbReference>
<protein>
    <recommendedName>
        <fullName evidence="1">DUF3444 domain-containing protein</fullName>
    </recommendedName>
</protein>
<evidence type="ECO:0000313" key="2">
    <source>
        <dbReference type="EMBL" id="CAL0319803.1"/>
    </source>
</evidence>
<organism evidence="2 3">
    <name type="scientific">Lupinus luteus</name>
    <name type="common">European yellow lupine</name>
    <dbReference type="NCBI Taxonomy" id="3873"/>
    <lineage>
        <taxon>Eukaryota</taxon>
        <taxon>Viridiplantae</taxon>
        <taxon>Streptophyta</taxon>
        <taxon>Embryophyta</taxon>
        <taxon>Tracheophyta</taxon>
        <taxon>Spermatophyta</taxon>
        <taxon>Magnoliopsida</taxon>
        <taxon>eudicotyledons</taxon>
        <taxon>Gunneridae</taxon>
        <taxon>Pentapetalae</taxon>
        <taxon>rosids</taxon>
        <taxon>fabids</taxon>
        <taxon>Fabales</taxon>
        <taxon>Fabaceae</taxon>
        <taxon>Papilionoideae</taxon>
        <taxon>50 kb inversion clade</taxon>
        <taxon>genistoids sensu lato</taxon>
        <taxon>core genistoids</taxon>
        <taxon>Genisteae</taxon>
        <taxon>Lupinus</taxon>
    </lineage>
</organism>
<sequence length="647" mass="74680">MKTELKHEKVRAIHEQLLAAIMMLHKEYTGARKKLIIAQKIYPELENISLKLTICEILLLASSLKLSHIMSCILDLIFPSSTCSDARCYFSDLITSINSIKNEFPGAELAQEIVQNALNMLSDREKNMHHGLEHDDNDLISPDEESCRDIINADIPLEQISLEESMLPDQECPQHEFYNFEKERNIKLFEPGQIWAANYQPDKIKQCRYAKINSNNGDVLTVTWLKPVLVGGSDESLWPNVGLSVACGAFRHDSNTCDQVRPRIFSYKCSSVSDQMGDQIEIYPKTGEIWAVYKDGIVNAWNPEGLKGCKFDLIEIFSDYSKGTGWDFACLVKVNGYRSVFKRLTCGTRPILFHISPNRFLFSHKIQAHRLVGGKDEALFELDQTALPNNLIQQIEEKLCVEQLQLEGKFLEYRKSAYDFATDQVWATYCGKDKMPRRYAVVNKVVSNRQVQLTLLEPKVVHGYETKWRQDLPVACGTFKHGNSNVILDMSQFSHLVNYMKTTTRPHYIIYPLKGEVWAMYMNWKRNWEHNDYEQCKYWLVEIISDISKENGMKVAKLKKVHNCETMFQRQQHEGFDIFCTVFEEDILCFSHQIPAYKVAEIEKYGIPKESWHLEPHALIPHHKLKSMILKLQAIIPHEQKSIVSAT</sequence>
<dbReference type="Proteomes" id="UP001497480">
    <property type="component" value="Unassembled WGS sequence"/>
</dbReference>
<feature type="domain" description="DUF3444" evidence="1">
    <location>
        <begin position="411"/>
        <end position="601"/>
    </location>
</feature>
<gene>
    <name evidence="2" type="ORF">LLUT_LOCUS20863</name>
</gene>
<proteinExistence type="predicted"/>
<evidence type="ECO:0000313" key="3">
    <source>
        <dbReference type="Proteomes" id="UP001497480"/>
    </source>
</evidence>
<accession>A0AAV1XDT6</accession>
<dbReference type="Pfam" id="PF11926">
    <property type="entry name" value="DUF3444"/>
    <property type="match status" value="2"/>
</dbReference>
<comment type="caution">
    <text evidence="2">The sequence shown here is derived from an EMBL/GenBank/DDBJ whole genome shotgun (WGS) entry which is preliminary data.</text>
</comment>
<name>A0AAV1XDT6_LUPLU</name>
<evidence type="ECO:0000259" key="1">
    <source>
        <dbReference type="Pfam" id="PF11926"/>
    </source>
</evidence>
<reference evidence="2 3" key="1">
    <citation type="submission" date="2024-03" db="EMBL/GenBank/DDBJ databases">
        <authorList>
            <person name="Martinez-Hernandez J."/>
        </authorList>
    </citation>
    <scope>NUCLEOTIDE SEQUENCE [LARGE SCALE GENOMIC DNA]</scope>
</reference>
<dbReference type="AlphaFoldDB" id="A0AAV1XDT6"/>
<dbReference type="EMBL" id="CAXHTB010000014">
    <property type="protein sequence ID" value="CAL0319803.1"/>
    <property type="molecule type" value="Genomic_DNA"/>
</dbReference>
<feature type="domain" description="DUF3444" evidence="1">
    <location>
        <begin position="171"/>
        <end position="373"/>
    </location>
</feature>
<dbReference type="PANTHER" id="PTHR47374:SF10">
    <property type="entry name" value="HEAT SHOCK N-TERMINAL DOMAIN-CONTAINING PROTEIN, PUTATIVE-RELATED"/>
    <property type="match status" value="1"/>
</dbReference>
<keyword evidence="3" id="KW-1185">Reference proteome</keyword>
<dbReference type="PANTHER" id="PTHR47374">
    <property type="entry name" value="ENDOSOME ANTIGEN-LIKE PROTEIN, PUTATIVE (DUF3444)-RELATED"/>
    <property type="match status" value="1"/>
</dbReference>